<sequence length="245" mass="26272">MTNPIGPPPLTLEHQAYDAIRLALMGGSFQPGDRLSIRRVAAALGTSPMPARAALQRLAAEQVLDVLPSGTAVVPRLTRASFVELRAIRLQLEPLAAGLAAPHADAPLLDGLDRRVGLLEAALARGDMAAVLTENQHFMFDIFRNARAPMLLGFIETLWLRRGPLYWGARAALLRWNAPFDRHKSVVAALRRGDGAGAGCAIRDEIESTSDFLLAELRFFGDPPPPGMPSLAPLRRPGAKGGGGR</sequence>
<dbReference type="InterPro" id="IPR000524">
    <property type="entry name" value="Tscrpt_reg_HTH_GntR"/>
</dbReference>
<dbReference type="SUPFAM" id="SSF46785">
    <property type="entry name" value="Winged helix' DNA-binding domain"/>
    <property type="match status" value="1"/>
</dbReference>
<evidence type="ECO:0000313" key="6">
    <source>
        <dbReference type="EMBL" id="MBO1078300.1"/>
    </source>
</evidence>
<dbReference type="SMART" id="SM00895">
    <property type="entry name" value="FCD"/>
    <property type="match status" value="1"/>
</dbReference>
<dbReference type="PANTHER" id="PTHR43537:SF39">
    <property type="entry name" value="HTH-TYPE TRANSCRIPTIONAL REGULATOR MCBR"/>
    <property type="match status" value="1"/>
</dbReference>
<dbReference type="InterPro" id="IPR011711">
    <property type="entry name" value="GntR_C"/>
</dbReference>
<organism evidence="6 7">
    <name type="scientific">Roseomonas haemaphysalidis</name>
    <dbReference type="NCBI Taxonomy" id="2768162"/>
    <lineage>
        <taxon>Bacteria</taxon>
        <taxon>Pseudomonadati</taxon>
        <taxon>Pseudomonadota</taxon>
        <taxon>Alphaproteobacteria</taxon>
        <taxon>Acetobacterales</taxon>
        <taxon>Roseomonadaceae</taxon>
        <taxon>Roseomonas</taxon>
    </lineage>
</organism>
<dbReference type="InterPro" id="IPR036388">
    <property type="entry name" value="WH-like_DNA-bd_sf"/>
</dbReference>
<proteinExistence type="predicted"/>
<evidence type="ECO:0000256" key="3">
    <source>
        <dbReference type="ARBA" id="ARBA00023163"/>
    </source>
</evidence>
<dbReference type="SMART" id="SM00345">
    <property type="entry name" value="HTH_GNTR"/>
    <property type="match status" value="1"/>
</dbReference>
<dbReference type="SUPFAM" id="SSF48008">
    <property type="entry name" value="GntR ligand-binding domain-like"/>
    <property type="match status" value="1"/>
</dbReference>
<dbReference type="InterPro" id="IPR036390">
    <property type="entry name" value="WH_DNA-bd_sf"/>
</dbReference>
<accession>A0ABS3KLH2</accession>
<keyword evidence="1" id="KW-0805">Transcription regulation</keyword>
<evidence type="ECO:0000313" key="7">
    <source>
        <dbReference type="Proteomes" id="UP001518989"/>
    </source>
</evidence>
<reference evidence="6 7" key="1">
    <citation type="submission" date="2020-09" db="EMBL/GenBank/DDBJ databases">
        <title>Roseomonas.</title>
        <authorList>
            <person name="Zhu W."/>
        </authorList>
    </citation>
    <scope>NUCLEOTIDE SEQUENCE [LARGE SCALE GENOMIC DNA]</scope>
    <source>
        <strain evidence="6 7">573</strain>
    </source>
</reference>
<gene>
    <name evidence="6" type="ORF">IAI61_04610</name>
</gene>
<dbReference type="EMBL" id="JACTNG010000002">
    <property type="protein sequence ID" value="MBO1078300.1"/>
    <property type="molecule type" value="Genomic_DNA"/>
</dbReference>
<evidence type="ECO:0000256" key="1">
    <source>
        <dbReference type="ARBA" id="ARBA00023015"/>
    </source>
</evidence>
<dbReference type="PROSITE" id="PS50949">
    <property type="entry name" value="HTH_GNTR"/>
    <property type="match status" value="1"/>
</dbReference>
<name>A0ABS3KLH2_9PROT</name>
<feature type="region of interest" description="Disordered" evidence="4">
    <location>
        <begin position="223"/>
        <end position="245"/>
    </location>
</feature>
<dbReference type="Pfam" id="PF00392">
    <property type="entry name" value="GntR"/>
    <property type="match status" value="1"/>
</dbReference>
<dbReference type="InterPro" id="IPR008920">
    <property type="entry name" value="TF_FadR/GntR_C"/>
</dbReference>
<protein>
    <submittedName>
        <fullName evidence="6">GntR family transcriptional regulator</fullName>
    </submittedName>
</protein>
<keyword evidence="3" id="KW-0804">Transcription</keyword>
<comment type="caution">
    <text evidence="6">The sequence shown here is derived from an EMBL/GenBank/DDBJ whole genome shotgun (WGS) entry which is preliminary data.</text>
</comment>
<dbReference type="Gene3D" id="1.10.10.10">
    <property type="entry name" value="Winged helix-like DNA-binding domain superfamily/Winged helix DNA-binding domain"/>
    <property type="match status" value="1"/>
</dbReference>
<dbReference type="RefSeq" id="WP_207415729.1">
    <property type="nucleotide sequence ID" value="NZ_CP061178.1"/>
</dbReference>
<evidence type="ECO:0000256" key="4">
    <source>
        <dbReference type="SAM" id="MobiDB-lite"/>
    </source>
</evidence>
<dbReference type="Proteomes" id="UP001518989">
    <property type="component" value="Unassembled WGS sequence"/>
</dbReference>
<feature type="domain" description="HTH gntR-type" evidence="5">
    <location>
        <begin position="10"/>
        <end position="77"/>
    </location>
</feature>
<evidence type="ECO:0000256" key="2">
    <source>
        <dbReference type="ARBA" id="ARBA00023125"/>
    </source>
</evidence>
<keyword evidence="7" id="KW-1185">Reference proteome</keyword>
<keyword evidence="2" id="KW-0238">DNA-binding</keyword>
<dbReference type="Pfam" id="PF07729">
    <property type="entry name" value="FCD"/>
    <property type="match status" value="1"/>
</dbReference>
<dbReference type="PANTHER" id="PTHR43537">
    <property type="entry name" value="TRANSCRIPTIONAL REGULATOR, GNTR FAMILY"/>
    <property type="match status" value="1"/>
</dbReference>
<evidence type="ECO:0000259" key="5">
    <source>
        <dbReference type="PROSITE" id="PS50949"/>
    </source>
</evidence>
<dbReference type="Gene3D" id="1.20.120.530">
    <property type="entry name" value="GntR ligand-binding domain-like"/>
    <property type="match status" value="1"/>
</dbReference>